<dbReference type="Proteomes" id="UP000729402">
    <property type="component" value="Unassembled WGS sequence"/>
</dbReference>
<proteinExistence type="predicted"/>
<name>A0A8J5S6G2_ZIZPA</name>
<sequence length="58" mass="6419">MKDQVHSALIRGADIFQTKSHDDPLEQTDKTRASKGSLVDVLFGHKDLIITSIAIKKT</sequence>
<gene>
    <name evidence="1" type="ORF">GUJ93_ZPchr0002g26628</name>
</gene>
<accession>A0A8J5S6G2</accession>
<protein>
    <submittedName>
        <fullName evidence="1">Uncharacterized protein</fullName>
    </submittedName>
</protein>
<reference evidence="1" key="1">
    <citation type="journal article" date="2021" name="bioRxiv">
        <title>Whole Genome Assembly and Annotation of Northern Wild Rice, Zizania palustris L., Supports a Whole Genome Duplication in the Zizania Genus.</title>
        <authorList>
            <person name="Haas M."/>
            <person name="Kono T."/>
            <person name="Macchietto M."/>
            <person name="Millas R."/>
            <person name="McGilp L."/>
            <person name="Shao M."/>
            <person name="Duquette J."/>
            <person name="Hirsch C.N."/>
            <person name="Kimball J."/>
        </authorList>
    </citation>
    <scope>NUCLEOTIDE SEQUENCE</scope>
    <source>
        <tissue evidence="1">Fresh leaf tissue</tissue>
    </source>
</reference>
<reference evidence="1" key="2">
    <citation type="submission" date="2021-02" db="EMBL/GenBank/DDBJ databases">
        <authorList>
            <person name="Kimball J.A."/>
            <person name="Haas M.W."/>
            <person name="Macchietto M."/>
            <person name="Kono T."/>
            <person name="Duquette J."/>
            <person name="Shao M."/>
        </authorList>
    </citation>
    <scope>NUCLEOTIDE SEQUENCE</scope>
    <source>
        <tissue evidence="1">Fresh leaf tissue</tissue>
    </source>
</reference>
<dbReference type="AlphaFoldDB" id="A0A8J5S6G2"/>
<comment type="caution">
    <text evidence="1">The sequence shown here is derived from an EMBL/GenBank/DDBJ whole genome shotgun (WGS) entry which is preliminary data.</text>
</comment>
<organism evidence="1 2">
    <name type="scientific">Zizania palustris</name>
    <name type="common">Northern wild rice</name>
    <dbReference type="NCBI Taxonomy" id="103762"/>
    <lineage>
        <taxon>Eukaryota</taxon>
        <taxon>Viridiplantae</taxon>
        <taxon>Streptophyta</taxon>
        <taxon>Embryophyta</taxon>
        <taxon>Tracheophyta</taxon>
        <taxon>Spermatophyta</taxon>
        <taxon>Magnoliopsida</taxon>
        <taxon>Liliopsida</taxon>
        <taxon>Poales</taxon>
        <taxon>Poaceae</taxon>
        <taxon>BOP clade</taxon>
        <taxon>Oryzoideae</taxon>
        <taxon>Oryzeae</taxon>
        <taxon>Zizaniinae</taxon>
        <taxon>Zizania</taxon>
    </lineage>
</organism>
<dbReference type="EMBL" id="JAAALK010000287">
    <property type="protein sequence ID" value="KAG8056215.1"/>
    <property type="molecule type" value="Genomic_DNA"/>
</dbReference>
<evidence type="ECO:0000313" key="2">
    <source>
        <dbReference type="Proteomes" id="UP000729402"/>
    </source>
</evidence>
<evidence type="ECO:0000313" key="1">
    <source>
        <dbReference type="EMBL" id="KAG8056215.1"/>
    </source>
</evidence>
<keyword evidence="2" id="KW-1185">Reference proteome</keyword>